<reference evidence="1" key="1">
    <citation type="submission" date="2023-01" db="EMBL/GenBank/DDBJ databases">
        <title>Whole genome sequence of Paucibacter sp. S2-9 isolated from pond sediment.</title>
        <authorList>
            <person name="Jung J.Y."/>
        </authorList>
    </citation>
    <scope>NUCLEOTIDE SEQUENCE</scope>
    <source>
        <strain evidence="1">S2-9</strain>
    </source>
</reference>
<name>A0AA95SJN0_9BURK</name>
<proteinExistence type="predicted"/>
<evidence type="ECO:0000313" key="1">
    <source>
        <dbReference type="EMBL" id="WIT10163.1"/>
    </source>
</evidence>
<dbReference type="InterPro" id="IPR036567">
    <property type="entry name" value="RHF-like"/>
</dbReference>
<dbReference type="Gene3D" id="3.30.160.100">
    <property type="entry name" value="Ribosome hibernation promotion factor-like"/>
    <property type="match status" value="1"/>
</dbReference>
<dbReference type="EMBL" id="CP116346">
    <property type="protein sequence ID" value="WIT10163.1"/>
    <property type="molecule type" value="Genomic_DNA"/>
</dbReference>
<gene>
    <name evidence="1" type="ORF">PFX98_14600</name>
</gene>
<dbReference type="CDD" id="cd00552">
    <property type="entry name" value="RaiA"/>
    <property type="match status" value="1"/>
</dbReference>
<keyword evidence="2" id="KW-1185">Reference proteome</keyword>
<dbReference type="AlphaFoldDB" id="A0AA95SJN0"/>
<dbReference type="KEGG" id="pais:PFX98_14600"/>
<sequence>MRQALHVRFQGMEESAALRAAAEERALKLEQFCADLTSCRVCIELDHKHSQQGRPFVVRIDLTFPGHELSVSHVQNEDAYVALRDAFDNMRRQLEDRIGRLRGQQKARAELGE</sequence>
<accession>A0AA95SJN0</accession>
<protein>
    <submittedName>
        <fullName evidence="1">HPF/RaiA family ribosome-associated protein</fullName>
    </submittedName>
</protein>
<organism evidence="1 2">
    <name type="scientific">Paucibacter sediminis</name>
    <dbReference type="NCBI Taxonomy" id="3019553"/>
    <lineage>
        <taxon>Bacteria</taxon>
        <taxon>Pseudomonadati</taxon>
        <taxon>Pseudomonadota</taxon>
        <taxon>Betaproteobacteria</taxon>
        <taxon>Burkholderiales</taxon>
        <taxon>Sphaerotilaceae</taxon>
        <taxon>Roseateles</taxon>
    </lineage>
</organism>
<dbReference type="Proteomes" id="UP001177769">
    <property type="component" value="Chromosome"/>
</dbReference>
<dbReference type="InterPro" id="IPR003489">
    <property type="entry name" value="RHF/RaiA"/>
</dbReference>
<dbReference type="RefSeq" id="WP_285231232.1">
    <property type="nucleotide sequence ID" value="NZ_CP116346.1"/>
</dbReference>
<dbReference type="Pfam" id="PF02482">
    <property type="entry name" value="Ribosomal_S30AE"/>
    <property type="match status" value="1"/>
</dbReference>
<dbReference type="SUPFAM" id="SSF69754">
    <property type="entry name" value="Ribosome binding protein Y (YfiA homologue)"/>
    <property type="match status" value="1"/>
</dbReference>
<evidence type="ECO:0000313" key="2">
    <source>
        <dbReference type="Proteomes" id="UP001177769"/>
    </source>
</evidence>